<keyword evidence="2" id="KW-0378">Hydrolase</keyword>
<evidence type="ECO:0000256" key="1">
    <source>
        <dbReference type="ARBA" id="ARBA00022722"/>
    </source>
</evidence>
<dbReference type="InterPro" id="IPR016191">
    <property type="entry name" value="Ribonuclease/ribotoxin"/>
</dbReference>
<gene>
    <name evidence="4" type="ORF">RDV84_06120</name>
</gene>
<dbReference type="Gene3D" id="3.10.450.30">
    <property type="entry name" value="Microbial ribonucleases"/>
    <property type="match status" value="1"/>
</dbReference>
<proteinExistence type="predicted"/>
<organism evidence="4 5">
    <name type="scientific">Lysobacter yananisis</name>
    <dbReference type="NCBI Taxonomy" id="1003114"/>
    <lineage>
        <taxon>Bacteria</taxon>
        <taxon>Pseudomonadati</taxon>
        <taxon>Pseudomonadota</taxon>
        <taxon>Gammaproteobacteria</taxon>
        <taxon>Lysobacterales</taxon>
        <taxon>Lysobacteraceae</taxon>
        <taxon>Lysobacter</taxon>
    </lineage>
</organism>
<feature type="region of interest" description="Disordered" evidence="3">
    <location>
        <begin position="104"/>
        <end position="125"/>
    </location>
</feature>
<sequence length="149" mass="16474">MRRNLWPIAAVVLIGLWAWSQFGHRPTASVSGPVAVADGARAAPTPAARGETAYPAFLPAEARDVLRRIAAGGPFEHRQDGSTFQNRERRLPAQARGYYREYTVETPGSGDRGARRIVTGGDPPSEYYYTDDHYRSFRRFDPPAQGAAR</sequence>
<dbReference type="SUPFAM" id="SSF53933">
    <property type="entry name" value="Microbial ribonucleases"/>
    <property type="match status" value="1"/>
</dbReference>
<name>A0ABY9PED4_9GAMM</name>
<evidence type="ECO:0000313" key="5">
    <source>
        <dbReference type="Proteomes" id="UP001229313"/>
    </source>
</evidence>
<accession>A0ABY9PED4</accession>
<dbReference type="EMBL" id="CP133568">
    <property type="protein sequence ID" value="WMT04405.1"/>
    <property type="molecule type" value="Genomic_DNA"/>
</dbReference>
<evidence type="ECO:0000256" key="2">
    <source>
        <dbReference type="ARBA" id="ARBA00022801"/>
    </source>
</evidence>
<keyword evidence="1" id="KW-0540">Nuclease</keyword>
<evidence type="ECO:0000313" key="4">
    <source>
        <dbReference type="EMBL" id="WMT04405.1"/>
    </source>
</evidence>
<dbReference type="Proteomes" id="UP001229313">
    <property type="component" value="Chromosome"/>
</dbReference>
<protein>
    <submittedName>
        <fullName evidence="4">Ribonuclease domain-containing protein</fullName>
    </submittedName>
</protein>
<reference evidence="4 5" key="1">
    <citation type="submission" date="2023-08" db="EMBL/GenBank/DDBJ databases">
        <title>The whole genome sequence of Lysobacter yananisis.</title>
        <authorList>
            <person name="Sun H."/>
        </authorList>
    </citation>
    <scope>NUCLEOTIDE SEQUENCE [LARGE SCALE GENOMIC DNA]</scope>
    <source>
        <strain evidence="4 5">SNNU513</strain>
    </source>
</reference>
<keyword evidence="5" id="KW-1185">Reference proteome</keyword>
<evidence type="ECO:0000256" key="3">
    <source>
        <dbReference type="SAM" id="MobiDB-lite"/>
    </source>
</evidence>
<dbReference type="RefSeq" id="WP_309152785.1">
    <property type="nucleotide sequence ID" value="NZ_CP133568.1"/>
</dbReference>
<dbReference type="Pfam" id="PF00545">
    <property type="entry name" value="Ribonuclease"/>
    <property type="match status" value="1"/>
</dbReference>
<dbReference type="InterPro" id="IPR000026">
    <property type="entry name" value="N1-like"/>
</dbReference>